<proteinExistence type="predicted"/>
<evidence type="ECO:0000256" key="15">
    <source>
        <dbReference type="ARBA" id="ARBA00042018"/>
    </source>
</evidence>
<evidence type="ECO:0000256" key="7">
    <source>
        <dbReference type="ARBA" id="ARBA00022729"/>
    </source>
</evidence>
<dbReference type="InterPro" id="IPR000742">
    <property type="entry name" value="EGF"/>
</dbReference>
<keyword evidence="11" id="KW-0325">Glycoprotein</keyword>
<evidence type="ECO:0000256" key="12">
    <source>
        <dbReference type="ARBA" id="ARBA00023273"/>
    </source>
</evidence>
<protein>
    <recommendedName>
        <fullName evidence="14">Interphotoreceptor matrix proteoglycan 1</fullName>
    </recommendedName>
    <alternativeName>
        <fullName evidence="15">Sialoprotein associated with cones and rods</fullName>
    </alternativeName>
</protein>
<evidence type="ECO:0000256" key="16">
    <source>
        <dbReference type="ARBA" id="ARBA00045407"/>
    </source>
</evidence>
<evidence type="ECO:0000256" key="1">
    <source>
        <dbReference type="ARBA" id="ARBA00004437"/>
    </source>
</evidence>
<evidence type="ECO:0000256" key="8">
    <source>
        <dbReference type="ARBA" id="ARBA00022737"/>
    </source>
</evidence>
<evidence type="ECO:0000256" key="3">
    <source>
        <dbReference type="ARBA" id="ARBA00004593"/>
    </source>
</evidence>
<evidence type="ECO:0000256" key="10">
    <source>
        <dbReference type="ARBA" id="ARBA00023170"/>
    </source>
</evidence>
<evidence type="ECO:0000256" key="4">
    <source>
        <dbReference type="ARBA" id="ARBA00022525"/>
    </source>
</evidence>
<comment type="caution">
    <text evidence="18">The sequence shown here is derived from an EMBL/GenBank/DDBJ whole genome shotgun (WGS) entry which is preliminary data.</text>
</comment>
<dbReference type="InterPro" id="IPR036364">
    <property type="entry name" value="SEA_dom_sf"/>
</dbReference>
<keyword evidence="9" id="KW-0730">Sialic acid</keyword>
<keyword evidence="13" id="KW-0373">Hyaluronic acid</keyword>
<evidence type="ECO:0000256" key="6">
    <source>
        <dbReference type="ARBA" id="ARBA00022674"/>
    </source>
</evidence>
<dbReference type="InterPro" id="IPR039861">
    <property type="entry name" value="IMPG"/>
</dbReference>
<organism evidence="18 19">
    <name type="scientific">Staurois parvus</name>
    <dbReference type="NCBI Taxonomy" id="386267"/>
    <lineage>
        <taxon>Eukaryota</taxon>
        <taxon>Metazoa</taxon>
        <taxon>Chordata</taxon>
        <taxon>Craniata</taxon>
        <taxon>Vertebrata</taxon>
        <taxon>Euteleostomi</taxon>
        <taxon>Amphibia</taxon>
        <taxon>Batrachia</taxon>
        <taxon>Anura</taxon>
        <taxon>Neobatrachia</taxon>
        <taxon>Ranoidea</taxon>
        <taxon>Ranidae</taxon>
        <taxon>Staurois</taxon>
    </lineage>
</organism>
<dbReference type="InterPro" id="IPR000082">
    <property type="entry name" value="SEA_dom"/>
</dbReference>
<keyword evidence="10" id="KW-0675">Receptor</keyword>
<dbReference type="Proteomes" id="UP001162483">
    <property type="component" value="Unassembled WGS sequence"/>
</dbReference>
<keyword evidence="19" id="KW-1185">Reference proteome</keyword>
<keyword evidence="7" id="KW-0732">Signal</keyword>
<evidence type="ECO:0000313" key="19">
    <source>
        <dbReference type="Proteomes" id="UP001162483"/>
    </source>
</evidence>
<name>A0ABN9D136_9NEOB</name>
<reference evidence="18" key="1">
    <citation type="submission" date="2023-05" db="EMBL/GenBank/DDBJ databases">
        <authorList>
            <person name="Stuckert A."/>
        </authorList>
    </citation>
    <scope>NUCLEOTIDE SEQUENCE</scope>
</reference>
<dbReference type="SUPFAM" id="SSF82671">
    <property type="entry name" value="SEA domain"/>
    <property type="match status" value="1"/>
</dbReference>
<keyword evidence="8" id="KW-0677">Repeat</keyword>
<keyword evidence="12" id="KW-0966">Cell projection</keyword>
<sequence length="148" mass="16604">FKNLEILNFKKGSVIVNSKLKFAKPLPYNVTKAVHCILEEFCNHAAQRLNLQIDSYSLDIEQADLTDPCRFMACDDFSECSINPMTTKEATCICTPGYKSIDGQQCQSICDLEPSYCSEGDICEIESGKGAVCRLQIPIEKESQKIRH</sequence>
<dbReference type="PANTHER" id="PTHR12199">
    <property type="entry name" value="INTERPHOTORECEPTOR MATRIX PROTEOGLYCAN"/>
    <property type="match status" value="1"/>
</dbReference>
<feature type="non-terminal residue" evidence="18">
    <location>
        <position position="1"/>
    </location>
</feature>
<comment type="subcellular location">
    <subcellularLocation>
        <location evidence="2">Cell projection</location>
        <location evidence="2">Cilium</location>
        <location evidence="2">Photoreceptor outer segment</location>
    </subcellularLocation>
    <subcellularLocation>
        <location evidence="1">Photoreceptor inner segment</location>
    </subcellularLocation>
    <subcellularLocation>
        <location evidence="3">Secreted</location>
        <location evidence="3">Extracellular space</location>
        <location evidence="3">Extracellular matrix</location>
        <location evidence="3">Interphotoreceptor matrix</location>
    </subcellularLocation>
</comment>
<gene>
    <name evidence="18" type="ORF">SPARVUS_LOCUS6207619</name>
</gene>
<evidence type="ECO:0000256" key="11">
    <source>
        <dbReference type="ARBA" id="ARBA00023180"/>
    </source>
</evidence>
<dbReference type="PROSITE" id="PS50024">
    <property type="entry name" value="SEA"/>
    <property type="match status" value="1"/>
</dbReference>
<keyword evidence="4" id="KW-0964">Secreted</keyword>
<evidence type="ECO:0000259" key="17">
    <source>
        <dbReference type="PROSITE" id="PS50024"/>
    </source>
</evidence>
<comment type="function">
    <text evidence="16">Chondroitin sulfate-, heparin- and hyaluronan-binding protein. May serve to form a basic macromolecular scaffold comprising the insoluble interphotoreceptor matrix.</text>
</comment>
<evidence type="ECO:0000313" key="18">
    <source>
        <dbReference type="EMBL" id="CAI9565680.1"/>
    </source>
</evidence>
<evidence type="ECO:0000256" key="14">
    <source>
        <dbReference type="ARBA" id="ARBA00040753"/>
    </source>
</evidence>
<feature type="domain" description="SEA" evidence="17">
    <location>
        <begin position="1"/>
        <end position="65"/>
    </location>
</feature>
<keyword evidence="6" id="KW-0358">Heparin-binding</keyword>
<accession>A0ABN9D136</accession>
<dbReference type="PANTHER" id="PTHR12199:SF3">
    <property type="entry name" value="INTERPHOTORECEPTOR MATRIX PROTEOGLYCAN 1"/>
    <property type="match status" value="1"/>
</dbReference>
<evidence type="ECO:0000256" key="5">
    <source>
        <dbReference type="ARBA" id="ARBA00022530"/>
    </source>
</evidence>
<evidence type="ECO:0000256" key="9">
    <source>
        <dbReference type="ARBA" id="ARBA00022981"/>
    </source>
</evidence>
<keyword evidence="5" id="KW-0272">Extracellular matrix</keyword>
<dbReference type="PROSITE" id="PS01186">
    <property type="entry name" value="EGF_2"/>
    <property type="match status" value="1"/>
</dbReference>
<dbReference type="EMBL" id="CATNWA010013703">
    <property type="protein sequence ID" value="CAI9565680.1"/>
    <property type="molecule type" value="Genomic_DNA"/>
</dbReference>
<evidence type="ECO:0000256" key="2">
    <source>
        <dbReference type="ARBA" id="ARBA00004504"/>
    </source>
</evidence>
<evidence type="ECO:0000256" key="13">
    <source>
        <dbReference type="ARBA" id="ARBA00023290"/>
    </source>
</evidence>